<keyword evidence="1" id="KW-0472">Membrane</keyword>
<dbReference type="PANTHER" id="PTHR37461:SF1">
    <property type="entry name" value="ANTI-SIGMA-K FACTOR RSKA"/>
    <property type="match status" value="1"/>
</dbReference>
<evidence type="ECO:0000313" key="3">
    <source>
        <dbReference type="EMBL" id="WOB08204.1"/>
    </source>
</evidence>
<keyword evidence="1" id="KW-1133">Transmembrane helix</keyword>
<evidence type="ECO:0000259" key="2">
    <source>
        <dbReference type="Pfam" id="PF10099"/>
    </source>
</evidence>
<reference evidence="3 4" key="1">
    <citation type="submission" date="2023-10" db="EMBL/GenBank/DDBJ databases">
        <title>Bacteria for the degradation of biodegradable plastic PBAT(Polybutylene adipate terephthalate).</title>
        <authorList>
            <person name="Weon H.-Y."/>
            <person name="Yeon J."/>
        </authorList>
    </citation>
    <scope>NUCLEOTIDE SEQUENCE [LARGE SCALE GENOMIC DNA]</scope>
    <source>
        <strain evidence="3 4">SBD 7-3</strain>
    </source>
</reference>
<gene>
    <name evidence="3" type="ORF">RXV79_25290</name>
</gene>
<feature type="transmembrane region" description="Helical" evidence="1">
    <location>
        <begin position="89"/>
        <end position="111"/>
    </location>
</feature>
<keyword evidence="1" id="KW-0812">Transmembrane</keyword>
<organism evidence="3 4">
    <name type="scientific">Piscinibacter gummiphilus</name>
    <dbReference type="NCBI Taxonomy" id="946333"/>
    <lineage>
        <taxon>Bacteria</taxon>
        <taxon>Pseudomonadati</taxon>
        <taxon>Pseudomonadota</taxon>
        <taxon>Betaproteobacteria</taxon>
        <taxon>Burkholderiales</taxon>
        <taxon>Sphaerotilaceae</taxon>
        <taxon>Piscinibacter</taxon>
    </lineage>
</organism>
<evidence type="ECO:0000256" key="1">
    <source>
        <dbReference type="SAM" id="Phobius"/>
    </source>
</evidence>
<proteinExistence type="predicted"/>
<dbReference type="PANTHER" id="PTHR37461">
    <property type="entry name" value="ANTI-SIGMA-K FACTOR RSKA"/>
    <property type="match status" value="1"/>
</dbReference>
<sequence>MDYSRPELADRLAAAYVAGTLRGAARRRFVALTRVHPTLRRAVREWEARLMPLTTTVEPVVPPARVWQAIERRIASVSAPRPGWWERLAVWRALTGVASMAALTLAVLLALPQPAQPPIVVVLSAAGGTPGVGGVVPASFVASISADGRALVTKPIQQVSLQADKALELWAVPPSGAPRSLGLISAQGATVVQRGRVLDNTAAFAVSLEPPGGSPTGAPTGPILYIGKLTS</sequence>
<dbReference type="Proteomes" id="UP001303946">
    <property type="component" value="Chromosome"/>
</dbReference>
<name>A0ABZ0D0D0_9BURK</name>
<keyword evidence="4" id="KW-1185">Reference proteome</keyword>
<dbReference type="RefSeq" id="WP_316700904.1">
    <property type="nucleotide sequence ID" value="NZ_CP136336.1"/>
</dbReference>
<dbReference type="EMBL" id="CP136336">
    <property type="protein sequence ID" value="WOB08204.1"/>
    <property type="molecule type" value="Genomic_DNA"/>
</dbReference>
<dbReference type="Pfam" id="PF10099">
    <property type="entry name" value="RskA_C"/>
    <property type="match status" value="1"/>
</dbReference>
<evidence type="ECO:0000313" key="4">
    <source>
        <dbReference type="Proteomes" id="UP001303946"/>
    </source>
</evidence>
<dbReference type="InterPro" id="IPR051474">
    <property type="entry name" value="Anti-sigma-K/W_factor"/>
</dbReference>
<feature type="domain" description="Anti-sigma K factor RskA C-terminal" evidence="2">
    <location>
        <begin position="98"/>
        <end position="223"/>
    </location>
</feature>
<accession>A0ABZ0D0D0</accession>
<dbReference type="InterPro" id="IPR018764">
    <property type="entry name" value="RskA_C"/>
</dbReference>
<protein>
    <submittedName>
        <fullName evidence="3">Anti-sigma factor</fullName>
    </submittedName>
</protein>